<gene>
    <name evidence="2" type="ORF">K7432_006500</name>
</gene>
<keyword evidence="1" id="KW-0812">Transmembrane</keyword>
<name>A0ABR2WUV3_9FUNG</name>
<accession>A0ABR2WUV3</accession>
<dbReference type="EMBL" id="JASJQH010000289">
    <property type="protein sequence ID" value="KAK9765290.1"/>
    <property type="molecule type" value="Genomic_DNA"/>
</dbReference>
<keyword evidence="1" id="KW-0472">Membrane</keyword>
<organism evidence="2 3">
    <name type="scientific">Basidiobolus ranarum</name>
    <dbReference type="NCBI Taxonomy" id="34480"/>
    <lineage>
        <taxon>Eukaryota</taxon>
        <taxon>Fungi</taxon>
        <taxon>Fungi incertae sedis</taxon>
        <taxon>Zoopagomycota</taxon>
        <taxon>Entomophthoromycotina</taxon>
        <taxon>Basidiobolomycetes</taxon>
        <taxon>Basidiobolales</taxon>
        <taxon>Basidiobolaceae</taxon>
        <taxon>Basidiobolus</taxon>
    </lineage>
</organism>
<dbReference type="Proteomes" id="UP001479436">
    <property type="component" value="Unassembled WGS sequence"/>
</dbReference>
<reference evidence="2 3" key="1">
    <citation type="submission" date="2023-04" db="EMBL/GenBank/DDBJ databases">
        <title>Genome of Basidiobolus ranarum AG-B5.</title>
        <authorList>
            <person name="Stajich J.E."/>
            <person name="Carter-House D."/>
            <person name="Gryganskyi A."/>
        </authorList>
    </citation>
    <scope>NUCLEOTIDE SEQUENCE [LARGE SCALE GENOMIC DNA]</scope>
    <source>
        <strain evidence="2 3">AG-B5</strain>
    </source>
</reference>
<feature type="transmembrane region" description="Helical" evidence="1">
    <location>
        <begin position="55"/>
        <end position="79"/>
    </location>
</feature>
<protein>
    <submittedName>
        <fullName evidence="2">Uncharacterized protein</fullName>
    </submittedName>
</protein>
<keyword evidence="1" id="KW-1133">Transmembrane helix</keyword>
<sequence>MPTLMDSSLKHWSTFAVDVGGSSTYLTLSDKDNIYKDVVYTDSGSGFIHDSDESIPFALVGLFFLILFCIVSMMAYYCLCIYLQHNQSKWDDGELIDSDFMVNFEDTTDTLFEPAPPYSGASYFSLTEWAVESISNALYTRQLTTVSDQRCLINLPDVYPRNQPYDRPPPPSYEEVASVLIEIGIE</sequence>
<comment type="caution">
    <text evidence="2">The sequence shown here is derived from an EMBL/GenBank/DDBJ whole genome shotgun (WGS) entry which is preliminary data.</text>
</comment>
<evidence type="ECO:0000313" key="3">
    <source>
        <dbReference type="Proteomes" id="UP001479436"/>
    </source>
</evidence>
<evidence type="ECO:0000313" key="2">
    <source>
        <dbReference type="EMBL" id="KAK9765290.1"/>
    </source>
</evidence>
<proteinExistence type="predicted"/>
<keyword evidence="3" id="KW-1185">Reference proteome</keyword>
<evidence type="ECO:0000256" key="1">
    <source>
        <dbReference type="SAM" id="Phobius"/>
    </source>
</evidence>